<gene>
    <name evidence="1" type="ORF">WG926_24340</name>
</gene>
<dbReference type="InterPro" id="IPR005019">
    <property type="entry name" value="Adenine_glyco"/>
</dbReference>
<dbReference type="Gene3D" id="1.10.340.30">
    <property type="entry name" value="Hypothetical protein, domain 2"/>
    <property type="match status" value="1"/>
</dbReference>
<evidence type="ECO:0000313" key="2">
    <source>
        <dbReference type="Proteomes" id="UP001413721"/>
    </source>
</evidence>
<keyword evidence="2" id="KW-1185">Reference proteome</keyword>
<accession>A0ABU9YRM3</accession>
<dbReference type="Proteomes" id="UP001413721">
    <property type="component" value="Unassembled WGS sequence"/>
</dbReference>
<sequence length="242" mass="25990">MPPLPTTPAWPAFADIEARAAARHGGPAALTARLLHPRSADALRATPDHRFLAEATRAIFQAGFDWQTVDRRWPAFEDAFEGFDLARWTLMSDDDLDRLLRNTGLIRNAAKLRAVGANAVFFQAVAREHGSVGAWIAGWPPSRYMALTQALKARGSRLGGKTGQVFLRRMGVDSLILSGDVLAALSAAGVVHRMPTSARDIAAVQAALDRWMAESGHGLTRISQILALSIDAGAGDGGDHDH</sequence>
<dbReference type="RefSeq" id="WP_345932162.1">
    <property type="nucleotide sequence ID" value="NZ_JBBKTV010000002.1"/>
</dbReference>
<dbReference type="PANTHER" id="PTHR30037">
    <property type="entry name" value="DNA-3-METHYLADENINE GLYCOSYLASE 1"/>
    <property type="match status" value="1"/>
</dbReference>
<dbReference type="InterPro" id="IPR011257">
    <property type="entry name" value="DNA_glycosylase"/>
</dbReference>
<name>A0ABU9YRM3_9PROT</name>
<reference evidence="1 2" key="1">
    <citation type="submission" date="2024-03" db="EMBL/GenBank/DDBJ databases">
        <title>High-quality draft genome sequencing of Tistrella sp. BH-R2-4.</title>
        <authorList>
            <person name="Dong C."/>
        </authorList>
    </citation>
    <scope>NUCLEOTIDE SEQUENCE [LARGE SCALE GENOMIC DNA]</scope>
    <source>
        <strain evidence="1 2">BH-R2-4</strain>
    </source>
</reference>
<evidence type="ECO:0000313" key="1">
    <source>
        <dbReference type="EMBL" id="MEN2991463.1"/>
    </source>
</evidence>
<dbReference type="Pfam" id="PF03352">
    <property type="entry name" value="Adenine_glyco"/>
    <property type="match status" value="1"/>
</dbReference>
<proteinExistence type="predicted"/>
<keyword evidence="1" id="KW-0378">Hydrolase</keyword>
<dbReference type="SUPFAM" id="SSF48150">
    <property type="entry name" value="DNA-glycosylase"/>
    <property type="match status" value="1"/>
</dbReference>
<comment type="caution">
    <text evidence="1">The sequence shown here is derived from an EMBL/GenBank/DDBJ whole genome shotgun (WGS) entry which is preliminary data.</text>
</comment>
<dbReference type="InterPro" id="IPR052891">
    <property type="entry name" value="DNA-3mA_glycosylase"/>
</dbReference>
<dbReference type="GO" id="GO:0008725">
    <property type="term" value="F:DNA-3-methyladenine glycosylase activity"/>
    <property type="evidence" value="ECO:0007669"/>
    <property type="project" value="UniProtKB-EC"/>
</dbReference>
<dbReference type="EC" id="3.2.2.20" evidence="1"/>
<protein>
    <submittedName>
        <fullName evidence="1">DNA-3-methyladenine glycosylase I</fullName>
        <ecNumber evidence="1">3.2.2.20</ecNumber>
    </submittedName>
</protein>
<dbReference type="PANTHER" id="PTHR30037:SF3">
    <property type="entry name" value="BLR0857 PROTEIN"/>
    <property type="match status" value="1"/>
</dbReference>
<dbReference type="EMBL" id="JBBKTW010000011">
    <property type="protein sequence ID" value="MEN2991463.1"/>
    <property type="molecule type" value="Genomic_DNA"/>
</dbReference>
<organism evidence="1 2">
    <name type="scientific">Tistrella arctica</name>
    <dbReference type="NCBI Taxonomy" id="3133430"/>
    <lineage>
        <taxon>Bacteria</taxon>
        <taxon>Pseudomonadati</taxon>
        <taxon>Pseudomonadota</taxon>
        <taxon>Alphaproteobacteria</taxon>
        <taxon>Geminicoccales</taxon>
        <taxon>Geminicoccaceae</taxon>
        <taxon>Tistrella</taxon>
    </lineage>
</organism>
<keyword evidence="1" id="KW-0326">Glycosidase</keyword>